<organism evidence="2">
    <name type="scientific">Serratia marcescens</name>
    <dbReference type="NCBI Taxonomy" id="615"/>
    <lineage>
        <taxon>Bacteria</taxon>
        <taxon>Pseudomonadati</taxon>
        <taxon>Pseudomonadota</taxon>
        <taxon>Gammaproteobacteria</taxon>
        <taxon>Enterobacterales</taxon>
        <taxon>Yersiniaceae</taxon>
        <taxon>Serratia</taxon>
    </lineage>
</organism>
<gene>
    <name evidence="2" type="ORF">J4732_14480</name>
</gene>
<comment type="caution">
    <text evidence="2">The sequence shown here is derived from an EMBL/GenBank/DDBJ whole genome shotgun (WGS) entry which is preliminary data.</text>
</comment>
<accession>A0A939SNU6</accession>
<reference evidence="2" key="1">
    <citation type="submission" date="2021-03" db="EMBL/GenBank/DDBJ databases">
        <title>Molecular epidemiology and mechanisms of colistin and carbapenem resistance in Enterobacteriaceae from clinical isolates, the environment and porcine samples in Pretoria, South Africa.</title>
        <authorList>
            <person name="Bogoshi D."/>
            <person name="Mbelle N.M."/>
            <person name="Naidoo V."/>
            <person name="Osei Sekyere J."/>
        </authorList>
    </citation>
    <scope>NUCLEOTIDE SEQUENCE</scope>
    <source>
        <strain evidence="2">C080</strain>
    </source>
</reference>
<proteinExistence type="predicted"/>
<evidence type="ECO:0000313" key="2">
    <source>
        <dbReference type="EMBL" id="MBO2007029.1"/>
    </source>
</evidence>
<feature type="compositionally biased region" description="Basic and acidic residues" evidence="1">
    <location>
        <begin position="53"/>
        <end position="69"/>
    </location>
</feature>
<feature type="region of interest" description="Disordered" evidence="1">
    <location>
        <begin position="40"/>
        <end position="69"/>
    </location>
</feature>
<sequence length="69" mass="7302">MGQQAVLAPALRQQHARKTGEVSVAAPECRLIGGDVLDGSAAFGNAGARARHDRPTGEDSDEQKSPEYR</sequence>
<evidence type="ECO:0000256" key="1">
    <source>
        <dbReference type="SAM" id="MobiDB-lite"/>
    </source>
</evidence>
<dbReference type="EMBL" id="JAGETR010000090">
    <property type="protein sequence ID" value="MBO2007029.1"/>
    <property type="molecule type" value="Genomic_DNA"/>
</dbReference>
<feature type="region of interest" description="Disordered" evidence="1">
    <location>
        <begin position="1"/>
        <end position="23"/>
    </location>
</feature>
<protein>
    <submittedName>
        <fullName evidence="2">Uncharacterized protein</fullName>
    </submittedName>
</protein>
<dbReference type="AlphaFoldDB" id="A0A939SNU6"/>
<name>A0A939SNU6_SERMA</name>